<dbReference type="EMBL" id="BTPU01000070">
    <property type="protein sequence ID" value="GMQ64417.1"/>
    <property type="molecule type" value="Genomic_DNA"/>
</dbReference>
<keyword evidence="2" id="KW-1185">Reference proteome</keyword>
<evidence type="ECO:0000313" key="1">
    <source>
        <dbReference type="EMBL" id="GMQ64417.1"/>
    </source>
</evidence>
<evidence type="ECO:0000313" key="2">
    <source>
        <dbReference type="Proteomes" id="UP001374599"/>
    </source>
</evidence>
<accession>A0ACB5UP64</accession>
<protein>
    <submittedName>
        <fullName evidence="1">Uncharacterized protein</fullName>
    </submittedName>
</protein>
<sequence length="80" mass="9360">MKRIIIGMFFMILGTSSFLTLHITVINKLDDLVQWRTGWGKYLQILVNTYSTIPWVISILLFIIGLILIILSKWRKHDKA</sequence>
<proteinExistence type="predicted"/>
<name>A0ACB5UP64_9FIRM</name>
<dbReference type="Proteomes" id="UP001374599">
    <property type="component" value="Unassembled WGS sequence"/>
</dbReference>
<gene>
    <name evidence="1" type="ORF">AN2V17_36540</name>
</gene>
<organism evidence="1 2">
    <name type="scientific">Vallitalea maricola</name>
    <dbReference type="NCBI Taxonomy" id="3074433"/>
    <lineage>
        <taxon>Bacteria</taxon>
        <taxon>Bacillati</taxon>
        <taxon>Bacillota</taxon>
        <taxon>Clostridia</taxon>
        <taxon>Lachnospirales</taxon>
        <taxon>Vallitaleaceae</taxon>
        <taxon>Vallitalea</taxon>
    </lineage>
</organism>
<reference evidence="1" key="1">
    <citation type="submission" date="2023-09" db="EMBL/GenBank/DDBJ databases">
        <title>Vallitalea sediminicola and Vallitalea maricola sp. nov., anaerobic bacteria isolated from marine sediment.</title>
        <authorList>
            <person name="Hirano S."/>
            <person name="Maeda A."/>
            <person name="Terahara T."/>
            <person name="Mori K."/>
            <person name="Hamada M."/>
            <person name="Matsumoto R."/>
            <person name="Kobayashi T."/>
        </authorList>
    </citation>
    <scope>NUCLEOTIDE SEQUENCE</scope>
    <source>
        <strain evidence="1">AN17-2</strain>
    </source>
</reference>
<comment type="caution">
    <text evidence="1">The sequence shown here is derived from an EMBL/GenBank/DDBJ whole genome shotgun (WGS) entry which is preliminary data.</text>
</comment>